<name>A0ABR9HJJ6_9ACTN</name>
<proteinExistence type="predicted"/>
<comment type="caution">
    <text evidence="1">The sequence shown here is derived from an EMBL/GenBank/DDBJ whole genome shotgun (WGS) entry which is preliminary data.</text>
</comment>
<dbReference type="RefSeq" id="WP_191272386.1">
    <property type="nucleotide sequence ID" value="NZ_BMXJ01000005.1"/>
</dbReference>
<protein>
    <recommendedName>
        <fullName evidence="3">Helix-hairpin-helix domain-containing protein</fullName>
    </recommendedName>
</protein>
<dbReference type="InterPro" id="IPR010995">
    <property type="entry name" value="DNA_repair_Rad51/TF_NusA_a-hlx"/>
</dbReference>
<organism evidence="1 2">
    <name type="scientific">Nocardiopsis terrae</name>
    <dbReference type="NCBI Taxonomy" id="372655"/>
    <lineage>
        <taxon>Bacteria</taxon>
        <taxon>Bacillati</taxon>
        <taxon>Actinomycetota</taxon>
        <taxon>Actinomycetes</taxon>
        <taxon>Streptosporangiales</taxon>
        <taxon>Nocardiopsidaceae</taxon>
        <taxon>Nocardiopsis</taxon>
    </lineage>
</organism>
<accession>A0ABR9HJJ6</accession>
<dbReference type="Gene3D" id="1.10.150.20">
    <property type="entry name" value="5' to 3' exonuclease, C-terminal subdomain"/>
    <property type="match status" value="1"/>
</dbReference>
<evidence type="ECO:0000313" key="2">
    <source>
        <dbReference type="Proteomes" id="UP000598217"/>
    </source>
</evidence>
<dbReference type="EMBL" id="JADBDY010000001">
    <property type="protein sequence ID" value="MBE1459200.1"/>
    <property type="molecule type" value="Genomic_DNA"/>
</dbReference>
<gene>
    <name evidence="1" type="ORF">H4W79_003414</name>
</gene>
<dbReference type="SUPFAM" id="SSF47794">
    <property type="entry name" value="Rad51 N-terminal domain-like"/>
    <property type="match status" value="1"/>
</dbReference>
<dbReference type="Proteomes" id="UP000598217">
    <property type="component" value="Unassembled WGS sequence"/>
</dbReference>
<sequence>MTTLSQLRRTALSHPGTAERSVRPGVIAFTVNGTAFATKDEDGGVLLRLPEAEATEVLSAQPGAQASGAEVRVPLADIDGQRLNHWVRRAWMAHAPASLAERALAAQRAVPGEVGDLPRGIGGPATRALVNAGITSLDRVAALTEAELKAMHGVGPKAVRVLGEALDASGSGFRRP</sequence>
<reference evidence="1 2" key="1">
    <citation type="submission" date="2020-10" db="EMBL/GenBank/DDBJ databases">
        <title>Sequencing the genomes of 1000 actinobacteria strains.</title>
        <authorList>
            <person name="Klenk H.-P."/>
        </authorList>
    </citation>
    <scope>NUCLEOTIDE SEQUENCE [LARGE SCALE GENOMIC DNA]</scope>
    <source>
        <strain evidence="1 2">DSM 45157</strain>
    </source>
</reference>
<keyword evidence="2" id="KW-1185">Reference proteome</keyword>
<evidence type="ECO:0000313" key="1">
    <source>
        <dbReference type="EMBL" id="MBE1459200.1"/>
    </source>
</evidence>
<evidence type="ECO:0008006" key="3">
    <source>
        <dbReference type="Google" id="ProtNLM"/>
    </source>
</evidence>